<feature type="chain" id="PRO_5045095450" evidence="2">
    <location>
        <begin position="23"/>
        <end position="308"/>
    </location>
</feature>
<keyword evidence="4" id="KW-1185">Reference proteome</keyword>
<dbReference type="InterPro" id="IPR011042">
    <property type="entry name" value="6-blade_b-propeller_TolB-like"/>
</dbReference>
<dbReference type="Gene3D" id="2.120.10.30">
    <property type="entry name" value="TolB, C-terminal domain"/>
    <property type="match status" value="1"/>
</dbReference>
<feature type="region of interest" description="Disordered" evidence="1">
    <location>
        <begin position="135"/>
        <end position="160"/>
    </location>
</feature>
<keyword evidence="2" id="KW-0732">Signal</keyword>
<gene>
    <name evidence="3" type="ORF">P8609_02890</name>
</gene>
<dbReference type="SUPFAM" id="SSF82171">
    <property type="entry name" value="DPP6 N-terminal domain-like"/>
    <property type="match status" value="1"/>
</dbReference>
<dbReference type="Pfam" id="PF07676">
    <property type="entry name" value="PD40"/>
    <property type="match status" value="4"/>
</dbReference>
<reference evidence="3 4" key="1">
    <citation type="submission" date="2023-04" db="EMBL/GenBank/DDBJ databases">
        <title>Lysobacter sp. strain UC isolated from soil sample.</title>
        <authorList>
            <person name="Choksket S."/>
            <person name="Harshvardhan F."/>
            <person name="Rana R."/>
            <person name="Patil P.B."/>
            <person name="Korpole S."/>
        </authorList>
    </citation>
    <scope>NUCLEOTIDE SEQUENCE [LARGE SCALE GENOMIC DNA]</scope>
    <source>
        <strain evidence="3 4">UC</strain>
    </source>
</reference>
<evidence type="ECO:0000256" key="1">
    <source>
        <dbReference type="SAM" id="MobiDB-lite"/>
    </source>
</evidence>
<dbReference type="CDD" id="cd15482">
    <property type="entry name" value="Sialidase_non-viral"/>
    <property type="match status" value="1"/>
</dbReference>
<evidence type="ECO:0000256" key="2">
    <source>
        <dbReference type="SAM" id="SignalP"/>
    </source>
</evidence>
<dbReference type="PROSITE" id="PS51257">
    <property type="entry name" value="PROKAR_LIPOPROTEIN"/>
    <property type="match status" value="1"/>
</dbReference>
<protein>
    <submittedName>
        <fullName evidence="3">Uncharacterized protein</fullName>
    </submittedName>
</protein>
<organism evidence="3 4">
    <name type="scientific">Lysobacter arvi</name>
    <dbReference type="NCBI Taxonomy" id="3038776"/>
    <lineage>
        <taxon>Bacteria</taxon>
        <taxon>Pseudomonadati</taxon>
        <taxon>Pseudomonadota</taxon>
        <taxon>Gammaproteobacteria</taxon>
        <taxon>Lysobacterales</taxon>
        <taxon>Lysobacteraceae</taxon>
        <taxon>Lysobacter</taxon>
    </lineage>
</organism>
<dbReference type="RefSeq" id="WP_309261084.1">
    <property type="nucleotide sequence ID" value="NZ_JARUHG010000001.1"/>
</dbReference>
<feature type="signal peptide" evidence="2">
    <location>
        <begin position="1"/>
        <end position="22"/>
    </location>
</feature>
<accession>A0ABU1C9S2</accession>
<proteinExistence type="predicted"/>
<evidence type="ECO:0000313" key="4">
    <source>
        <dbReference type="Proteomes" id="UP001233535"/>
    </source>
</evidence>
<dbReference type="InterPro" id="IPR011659">
    <property type="entry name" value="WD40"/>
</dbReference>
<comment type="caution">
    <text evidence="3">The sequence shown here is derived from an EMBL/GenBank/DDBJ whole genome shotgun (WGS) entry which is preliminary data.</text>
</comment>
<evidence type="ECO:0000313" key="3">
    <source>
        <dbReference type="EMBL" id="MDR0181916.1"/>
    </source>
</evidence>
<dbReference type="EMBL" id="JARUHG010000001">
    <property type="protein sequence ID" value="MDR0181916.1"/>
    <property type="molecule type" value="Genomic_DNA"/>
</dbReference>
<name>A0ABU1C9S2_9GAMM</name>
<sequence>MAFRSSLRTVLPVLLLSSIASGCRGEAIDATSAVRVTPDALSSREYDASPTFSADGNEVYFFRADRGFGRYRLLTSRCVDGRWTQPVPPSFAMAGVSEADPALSADGRRLYYVSARADAAGERLDIWRVQRDDRGNWGTPERLPEPVNSASSQLLPRPQPDGRLLFGSSRPGGLGQGDIYIASPRGDGQWHVENVGAPVSTAANEYEAELSRDGRVLVTVANRGTTSHLYVYDRDGATWRERGRVPARTDVFQVGPLLSPDGRRLLFSQAHDAERSGEWFVTNLEPRADEDWPTRCGARARQDAGGGE</sequence>
<dbReference type="Proteomes" id="UP001233535">
    <property type="component" value="Unassembled WGS sequence"/>
</dbReference>